<evidence type="ECO:0000313" key="2">
    <source>
        <dbReference type="Proteomes" id="UP000693946"/>
    </source>
</evidence>
<name>A0AAV6RHL7_SOLSE</name>
<reference evidence="1 2" key="1">
    <citation type="journal article" date="2021" name="Sci. Rep.">
        <title>Chromosome anchoring in Senegalese sole (Solea senegalensis) reveals sex-associated markers and genome rearrangements in flatfish.</title>
        <authorList>
            <person name="Guerrero-Cozar I."/>
            <person name="Gomez-Garrido J."/>
            <person name="Berbel C."/>
            <person name="Martinez-Blanch J.F."/>
            <person name="Alioto T."/>
            <person name="Claros M.G."/>
            <person name="Gagnaire P.A."/>
            <person name="Manchado M."/>
        </authorList>
    </citation>
    <scope>NUCLEOTIDE SEQUENCE [LARGE SCALE GENOMIC DNA]</scope>
    <source>
        <strain evidence="1">Sse05_10M</strain>
    </source>
</reference>
<gene>
    <name evidence="1" type="ORF">JOB18_005650</name>
</gene>
<accession>A0AAV6RHL7</accession>
<keyword evidence="2" id="KW-1185">Reference proteome</keyword>
<proteinExistence type="predicted"/>
<organism evidence="1 2">
    <name type="scientific">Solea senegalensis</name>
    <name type="common">Senegalese sole</name>
    <dbReference type="NCBI Taxonomy" id="28829"/>
    <lineage>
        <taxon>Eukaryota</taxon>
        <taxon>Metazoa</taxon>
        <taxon>Chordata</taxon>
        <taxon>Craniata</taxon>
        <taxon>Vertebrata</taxon>
        <taxon>Euteleostomi</taxon>
        <taxon>Actinopterygii</taxon>
        <taxon>Neopterygii</taxon>
        <taxon>Teleostei</taxon>
        <taxon>Neoteleostei</taxon>
        <taxon>Acanthomorphata</taxon>
        <taxon>Carangaria</taxon>
        <taxon>Pleuronectiformes</taxon>
        <taxon>Pleuronectoidei</taxon>
        <taxon>Soleidae</taxon>
        <taxon>Solea</taxon>
    </lineage>
</organism>
<dbReference type="EMBL" id="JAGKHQ010000011">
    <property type="protein sequence ID" value="KAG7504294.1"/>
    <property type="molecule type" value="Genomic_DNA"/>
</dbReference>
<protein>
    <submittedName>
        <fullName evidence="1">Uncharacterized protein</fullName>
    </submittedName>
</protein>
<dbReference type="Proteomes" id="UP000693946">
    <property type="component" value="Linkage Group LG19"/>
</dbReference>
<dbReference type="AlphaFoldDB" id="A0AAV6RHL7"/>
<sequence length="134" mass="15968">MCDRRKGRESLRFPVKEARSEHHHSWISPDSTCACYCEEAAARVHLLLLVRDAHDRDRGEVISRRETAWWLFLKTKHTHTHTRVYSSVLVYKPLNQSVFVAETRSRWFFLSNISPCEFDFSADERRHCMKRPHL</sequence>
<comment type="caution">
    <text evidence="1">The sequence shown here is derived from an EMBL/GenBank/DDBJ whole genome shotgun (WGS) entry which is preliminary data.</text>
</comment>
<evidence type="ECO:0000313" key="1">
    <source>
        <dbReference type="EMBL" id="KAG7504294.1"/>
    </source>
</evidence>